<keyword evidence="2" id="KW-0808">Transferase</keyword>
<dbReference type="STRING" id="13706.A0A1X2HA39"/>
<accession>A0A1X2HA39</accession>
<sequence length="891" mass="101353">MDYLTEKRLRPLYEAIDDGQNKSALQLANKLLKKNTEWPLVKALKAVVLVRTGKTEEATELCDQVKKTIPTDEPTLQAITMAYQELGQHQDVVSLYENAANQQPRNEEFGNNWFMAMVRSGDYKGQQAAALKLHRTFKQNKYLFWAIMSLALQENDLSYTLAERMMTKAQEEGRLEEVEHMRLFLLILLDQKKHSQALALLDESELGKTSLRDPEVRQIKVELLEQNTKWAEVRSATEQALRKENSDDWISWLAYFDAVEALMPEDKAVLDDARALVADLKKLALEATVLKRGPFLAELELDYRLSKKSTVDQSTLLEHLVSYFARFGSKSCCCEDIQTYVSFLRSDPEQAKNFTASLQDTIGDAKEKADKIRAVYKDVNVRKLERYLGLQSGLSKDASVALAMDLWQKYIDALPLGEGLEKTEYQYGDDYVLLASHVLLDTYLETKETSLLIQATSLLEMALVKSLYNFQIKLILVRLYAMLGVHARPIQIFHTMDIKQIQFDTMIHYFTDRYISLGSTDALEDLLSESLMIYKSNQVETPEMIVKAYQYGTFSKIQEFIEFRKRLEKSLQQAITNVELARIEAVRSSFQTKYGVQFFQELDVSKLKYDDAFIAEQSDNRDFKVLMNCNPEDSPKAIDLARPAQSTGKAWLQTFSYILNLLHAACSTKEGVDVTSLSEEFAAFLTRSEVTQHITAQELHLAKLIAQLANALALAKNNKEANASKAAENLAAAVELVEKLVPSSSFANHNVVWDTFHQVSIALEAYNYGSIFVEVIQRAVGLTSKDARRKASENAKHDIFLGRLFDAQKASKDLLLKIQTLTREGREFWKHQQQQKKLVTAICESDVALAYFKKDQSSLNDSAKKVVTSWNASLSQLSTEIDRRVLKMNQQ</sequence>
<comment type="caution">
    <text evidence="2">The sequence shown here is derived from an EMBL/GenBank/DDBJ whole genome shotgun (WGS) entry which is preliminary data.</text>
</comment>
<evidence type="ECO:0000313" key="2">
    <source>
        <dbReference type="EMBL" id="ORY95533.1"/>
    </source>
</evidence>
<dbReference type="InterPro" id="IPR011990">
    <property type="entry name" value="TPR-like_helical_dom_sf"/>
</dbReference>
<dbReference type="InterPro" id="IPR019183">
    <property type="entry name" value="NAA25_NatB_aux_su"/>
</dbReference>
<dbReference type="InParanoid" id="A0A1X2HA39"/>
<dbReference type="OMA" id="WKRREHQ"/>
<dbReference type="SUPFAM" id="SSF48452">
    <property type="entry name" value="TPR-like"/>
    <property type="match status" value="1"/>
</dbReference>
<dbReference type="OrthoDB" id="1874341at2759"/>
<gene>
    <name evidence="2" type="ORF">BCR43DRAFT_493133</name>
</gene>
<evidence type="ECO:0000256" key="1">
    <source>
        <dbReference type="ARBA" id="ARBA00006298"/>
    </source>
</evidence>
<dbReference type="Pfam" id="PF09797">
    <property type="entry name" value="NatB_MDM20"/>
    <property type="match status" value="1"/>
</dbReference>
<proteinExistence type="inferred from homology"/>
<keyword evidence="3" id="KW-1185">Reference proteome</keyword>
<dbReference type="PANTHER" id="PTHR22767:SF3">
    <property type="entry name" value="N-ALPHA-ACETYLTRANSFERASE 25, NATB AUXILIARY SUBUNIT"/>
    <property type="match status" value="1"/>
</dbReference>
<dbReference type="AlphaFoldDB" id="A0A1X2HA39"/>
<evidence type="ECO:0000313" key="3">
    <source>
        <dbReference type="Proteomes" id="UP000242180"/>
    </source>
</evidence>
<protein>
    <submittedName>
        <fullName evidence="2">N-acetyltransferase B complex non catalytic subunit-domain-containing protein</fullName>
    </submittedName>
</protein>
<comment type="similarity">
    <text evidence="1">Belongs to the MDM20/NAA25 family.</text>
</comment>
<dbReference type="GO" id="GO:0016740">
    <property type="term" value="F:transferase activity"/>
    <property type="evidence" value="ECO:0007669"/>
    <property type="project" value="UniProtKB-KW"/>
</dbReference>
<reference evidence="2 3" key="1">
    <citation type="submission" date="2016-07" db="EMBL/GenBank/DDBJ databases">
        <title>Pervasive Adenine N6-methylation of Active Genes in Fungi.</title>
        <authorList>
            <consortium name="DOE Joint Genome Institute"/>
            <person name="Mondo S.J."/>
            <person name="Dannebaum R.O."/>
            <person name="Kuo R.C."/>
            <person name="Labutti K."/>
            <person name="Haridas S."/>
            <person name="Kuo A."/>
            <person name="Salamov A."/>
            <person name="Ahrendt S.R."/>
            <person name="Lipzen A."/>
            <person name="Sullivan W."/>
            <person name="Andreopoulos W.B."/>
            <person name="Clum A."/>
            <person name="Lindquist E."/>
            <person name="Daum C."/>
            <person name="Ramamoorthy G.K."/>
            <person name="Gryganskyi A."/>
            <person name="Culley D."/>
            <person name="Magnuson J.K."/>
            <person name="James T.Y."/>
            <person name="O'Malley M.A."/>
            <person name="Stajich J.E."/>
            <person name="Spatafora J.W."/>
            <person name="Visel A."/>
            <person name="Grigoriev I.V."/>
        </authorList>
    </citation>
    <scope>NUCLEOTIDE SEQUENCE [LARGE SCALE GENOMIC DNA]</scope>
    <source>
        <strain evidence="2 3">NRRL 2496</strain>
    </source>
</reference>
<dbReference type="EMBL" id="MCGN01000006">
    <property type="protein sequence ID" value="ORY95533.1"/>
    <property type="molecule type" value="Genomic_DNA"/>
</dbReference>
<dbReference type="PANTHER" id="PTHR22767">
    <property type="entry name" value="N-TERMINAL ACETYLTRANSFERASE-RELATED"/>
    <property type="match status" value="1"/>
</dbReference>
<name>A0A1X2HA39_SYNRA</name>
<dbReference type="FunCoup" id="A0A1X2HA39">
    <property type="interactions" value="689"/>
</dbReference>
<dbReference type="Proteomes" id="UP000242180">
    <property type="component" value="Unassembled WGS sequence"/>
</dbReference>
<dbReference type="GO" id="GO:0031416">
    <property type="term" value="C:NatB complex"/>
    <property type="evidence" value="ECO:0007669"/>
    <property type="project" value="TreeGrafter"/>
</dbReference>
<organism evidence="2 3">
    <name type="scientific">Syncephalastrum racemosum</name>
    <name type="common">Filamentous fungus</name>
    <dbReference type="NCBI Taxonomy" id="13706"/>
    <lineage>
        <taxon>Eukaryota</taxon>
        <taxon>Fungi</taxon>
        <taxon>Fungi incertae sedis</taxon>
        <taxon>Mucoromycota</taxon>
        <taxon>Mucoromycotina</taxon>
        <taxon>Mucoromycetes</taxon>
        <taxon>Mucorales</taxon>
        <taxon>Syncephalastraceae</taxon>
        <taxon>Syncephalastrum</taxon>
    </lineage>
</organism>
<dbReference type="Gene3D" id="1.25.40.1040">
    <property type="match status" value="1"/>
</dbReference>